<dbReference type="AlphaFoldDB" id="A0A0M3I2R4"/>
<reference evidence="2" key="1">
    <citation type="submission" date="2017-02" db="UniProtKB">
        <authorList>
            <consortium name="WormBaseParasite"/>
        </authorList>
    </citation>
    <scope>IDENTIFICATION</scope>
</reference>
<name>A0A0M3I2R4_ASCLU</name>
<keyword evidence="1" id="KW-1185">Reference proteome</keyword>
<dbReference type="Proteomes" id="UP000036681">
    <property type="component" value="Unplaced"/>
</dbReference>
<proteinExistence type="predicted"/>
<dbReference type="WBParaSite" id="ALUE_0001082801-mRNA-1">
    <property type="protein sequence ID" value="ALUE_0001082801-mRNA-1"/>
    <property type="gene ID" value="ALUE_0001082801"/>
</dbReference>
<sequence length="204" mass="23286">MGYLGYAGRSQGRVEGADGLRARPFSLRLSSFDELSLMYAWKQIFEEWAVTTQLLPSVRSKLDIEVVTSSIEINEGISIAEGKEGYEGADGTQTIRNDMSVGRWKGRRGADFGHRLLWSFALGTFLVRAAMERLLHTILGRGRSRTCFKYPTRAPSHFSMELGMKARRNDFWRRNDRVHKIALQETSQVAWKDSFVIVFSRFVP</sequence>
<evidence type="ECO:0000313" key="2">
    <source>
        <dbReference type="WBParaSite" id="ALUE_0001082801-mRNA-1"/>
    </source>
</evidence>
<evidence type="ECO:0000313" key="1">
    <source>
        <dbReference type="Proteomes" id="UP000036681"/>
    </source>
</evidence>
<accession>A0A0M3I2R4</accession>
<organism evidence="1 2">
    <name type="scientific">Ascaris lumbricoides</name>
    <name type="common">Giant roundworm</name>
    <dbReference type="NCBI Taxonomy" id="6252"/>
    <lineage>
        <taxon>Eukaryota</taxon>
        <taxon>Metazoa</taxon>
        <taxon>Ecdysozoa</taxon>
        <taxon>Nematoda</taxon>
        <taxon>Chromadorea</taxon>
        <taxon>Rhabditida</taxon>
        <taxon>Spirurina</taxon>
        <taxon>Ascaridomorpha</taxon>
        <taxon>Ascaridoidea</taxon>
        <taxon>Ascarididae</taxon>
        <taxon>Ascaris</taxon>
    </lineage>
</organism>
<protein>
    <submittedName>
        <fullName evidence="2">Uncharacterized protein</fullName>
    </submittedName>
</protein>